<evidence type="ECO:0000313" key="2">
    <source>
        <dbReference type="EMBL" id="ASG21295.1"/>
    </source>
</evidence>
<evidence type="ECO:0008006" key="4">
    <source>
        <dbReference type="Google" id="ProtNLM"/>
    </source>
</evidence>
<dbReference type="EMBL" id="CP022110">
    <property type="protein sequence ID" value="ASG21295.1"/>
    <property type="molecule type" value="Genomic_DNA"/>
</dbReference>
<proteinExistence type="predicted"/>
<feature type="transmembrane region" description="Helical" evidence="1">
    <location>
        <begin position="235"/>
        <end position="257"/>
    </location>
</feature>
<reference evidence="2 3" key="1">
    <citation type="submission" date="2017-06" db="EMBL/GenBank/DDBJ databases">
        <title>Complete genome sequence of Nitrospirillum amazonense strain CBAmC, an endophytic nitrogen-fixing and plant growth-promoting bacterium, isolated from sugarcane.</title>
        <authorList>
            <person name="Schwab S."/>
            <person name="dos Santos Teixeira K.R."/>
            <person name="Simoes Araujo J.L."/>
            <person name="Soares Vidal M."/>
            <person name="Borges de Freitas H.R."/>
            <person name="Rivello Crivelaro A.L."/>
            <person name="Bueno de Camargo Nunes A."/>
            <person name="dos Santos C.M."/>
            <person name="Palmeira da Silva Rosa D."/>
            <person name="da Silva Padilha D."/>
            <person name="da Silva E."/>
            <person name="Araujo Terra L."/>
            <person name="Soares Mendes V."/>
            <person name="Farinelli L."/>
            <person name="Magalhaes Cruz L."/>
            <person name="Baldani J.I."/>
        </authorList>
    </citation>
    <scope>NUCLEOTIDE SEQUENCE [LARGE SCALE GENOMIC DNA]</scope>
    <source>
        <strain evidence="2 3">CBAmC</strain>
    </source>
</reference>
<organism evidence="2 3">
    <name type="scientific">Nitrospirillum viridazoti CBAmc</name>
    <dbReference type="NCBI Taxonomy" id="1441467"/>
    <lineage>
        <taxon>Bacteria</taxon>
        <taxon>Pseudomonadati</taxon>
        <taxon>Pseudomonadota</taxon>
        <taxon>Alphaproteobacteria</taxon>
        <taxon>Rhodospirillales</taxon>
        <taxon>Azospirillaceae</taxon>
        <taxon>Nitrospirillum</taxon>
        <taxon>Nitrospirillum viridazoti</taxon>
    </lineage>
</organism>
<keyword evidence="1" id="KW-0472">Membrane</keyword>
<gene>
    <name evidence="2" type="ORF">Y958_11000</name>
</gene>
<dbReference type="AlphaFoldDB" id="A0A248JRH1"/>
<feature type="transmembrane region" description="Helical" evidence="1">
    <location>
        <begin position="102"/>
        <end position="122"/>
    </location>
</feature>
<keyword evidence="1" id="KW-0812">Transmembrane</keyword>
<keyword evidence="3" id="KW-1185">Reference proteome</keyword>
<evidence type="ECO:0000313" key="3">
    <source>
        <dbReference type="Proteomes" id="UP000197153"/>
    </source>
</evidence>
<dbReference type="Proteomes" id="UP000197153">
    <property type="component" value="Chromosome 1"/>
</dbReference>
<keyword evidence="1" id="KW-1133">Transmembrane helix</keyword>
<sequence>MRPPIPACRTPMLLPTQDRSARRLALSLLLAGPFLFGLWAVLLGQDGNWDLRNYHWYNAYAFLTGRWGMDVAPAQVASFYNPTLDLPFFMAAQVLPARVVEFLLGSIQGANLVLLYGLAWTVQRSATPERRRALVALAVAVCGMVGGGQVGLLGTTFYDNVISLFVLGGILVAIGGEGAAWSAPHGPAFRRAALAGLLVGSGVGLKQPTIVFAVGTCAAFLAAGGTPWRRLLLAFFFGVGVLAGMAIFSGHWMWFLWSHFQNPLFPYFNNVFHSPWGTPDPYRDDKFIPKGPVAAALFPFAWALDPKLVGEIIFRDYRVLAAYVALLLTGLMALVRWLRGQFAAEGPLVDTSGPARARRYLLLAGSLSYLVWLKLFAIYRYLIPLEMLAPVLVLAAVALWPAPARARGAVTAALLLLLTATGQSGTWARVPWGDRPFSAKVSEVQAPVLPRPDHTVILMTGYAPTSFLIPGFPPQIPFLRLQSYFIHPDQGDILLNRQMRQRIDQGIANGDDFYLLLAHWETWTMDQILPRYGLKGAGEPCQPVTSTLDEPMMLCRIIPLQPAAGHDMNPVN</sequence>
<feature type="transmembrane region" description="Helical" evidence="1">
    <location>
        <begin position="134"/>
        <end position="155"/>
    </location>
</feature>
<evidence type="ECO:0000256" key="1">
    <source>
        <dbReference type="SAM" id="Phobius"/>
    </source>
</evidence>
<accession>A0A248JRH1</accession>
<feature type="transmembrane region" description="Helical" evidence="1">
    <location>
        <begin position="357"/>
        <end position="375"/>
    </location>
</feature>
<feature type="transmembrane region" description="Helical" evidence="1">
    <location>
        <begin position="161"/>
        <end position="181"/>
    </location>
</feature>
<feature type="transmembrane region" description="Helical" evidence="1">
    <location>
        <begin position="210"/>
        <end position="228"/>
    </location>
</feature>
<feature type="transmembrane region" description="Helical" evidence="1">
    <location>
        <begin position="317"/>
        <end position="337"/>
    </location>
</feature>
<name>A0A248JRH1_9PROT</name>
<dbReference type="KEGG" id="nao:Y958_11000"/>
<protein>
    <recommendedName>
        <fullName evidence="4">DUF2029 domain-containing protein</fullName>
    </recommendedName>
</protein>
<feature type="transmembrane region" description="Helical" evidence="1">
    <location>
        <begin position="21"/>
        <end position="42"/>
    </location>
</feature>